<keyword evidence="4" id="KW-0560">Oxidoreductase</keyword>
<feature type="domain" description="FAD-binding" evidence="5">
    <location>
        <begin position="3"/>
        <end position="330"/>
    </location>
</feature>
<organism evidence="6 9">
    <name type="scientific">Staphylococcus agnetis</name>
    <dbReference type="NCBI Taxonomy" id="985762"/>
    <lineage>
        <taxon>Bacteria</taxon>
        <taxon>Bacillati</taxon>
        <taxon>Bacillota</taxon>
        <taxon>Bacilli</taxon>
        <taxon>Bacillales</taxon>
        <taxon>Staphylococcaceae</taxon>
        <taxon>Staphylococcus</taxon>
    </lineage>
</organism>
<evidence type="ECO:0000259" key="5">
    <source>
        <dbReference type="Pfam" id="PF01494"/>
    </source>
</evidence>
<dbReference type="InterPro" id="IPR002938">
    <property type="entry name" value="FAD-bd"/>
</dbReference>
<dbReference type="EMBL" id="NEFX01000003">
    <property type="protein sequence ID" value="OTW31916.1"/>
    <property type="molecule type" value="Genomic_DNA"/>
</dbReference>
<dbReference type="Pfam" id="PF01494">
    <property type="entry name" value="FAD_binding_3"/>
    <property type="match status" value="1"/>
</dbReference>
<dbReference type="Proteomes" id="UP000195208">
    <property type="component" value="Unassembled WGS sequence"/>
</dbReference>
<dbReference type="InterPro" id="IPR036188">
    <property type="entry name" value="FAD/NAD-bd_sf"/>
</dbReference>
<keyword evidence="8" id="KW-1185">Reference proteome</keyword>
<dbReference type="PANTHER" id="PTHR46496">
    <property type="match status" value="1"/>
</dbReference>
<keyword evidence="2" id="KW-0285">Flavoprotein</keyword>
<dbReference type="GO" id="GO:0071949">
    <property type="term" value="F:FAD binding"/>
    <property type="evidence" value="ECO:0007669"/>
    <property type="project" value="InterPro"/>
</dbReference>
<comment type="caution">
    <text evidence="6">The sequence shown here is derived from an EMBL/GenBank/DDBJ whole genome shotgun (WGS) entry which is preliminary data.</text>
</comment>
<reference evidence="7 8" key="1">
    <citation type="submission" date="2017-04" db="EMBL/GenBank/DDBJ databases">
        <title>Staphylococcus agnetis, a potential pathogen in the broiler production.</title>
        <authorList>
            <person name="Poulsen L."/>
        </authorList>
    </citation>
    <scope>NUCLEOTIDE SEQUENCE [LARGE SCALE GENOMIC DNA]</scope>
    <source>
        <strain evidence="7 8">723_310714_2_2_spleen</strain>
    </source>
</reference>
<evidence type="ECO:0000256" key="3">
    <source>
        <dbReference type="ARBA" id="ARBA00022827"/>
    </source>
</evidence>
<dbReference type="EMBL" id="WMFL01000079">
    <property type="protein sequence ID" value="NJI02612.1"/>
    <property type="molecule type" value="Genomic_DNA"/>
</dbReference>
<evidence type="ECO:0000256" key="4">
    <source>
        <dbReference type="ARBA" id="ARBA00023002"/>
    </source>
</evidence>
<name>A0A2T4MI02_9STAP</name>
<proteinExistence type="predicted"/>
<sequence>MKIGIVGAGIGGLTLAALLREQKHEVRIFEKNATTAEVGAGIGIGDNVLTKLGKHDLAKGIKNEGQILQSMRISDEQDRTLSQVDFPKSATNVTLLRQSLVDIIATYVDQHVIHFNCEVTGVNATDHGVTLTFATKESEQFDLVVAADGIHSHVRQSVAPESKVRYQGYTCFRGVVEDMDTLGHIAEEYWGKKGRFGIVPLLNGKAYWFATINAKEKDPNYLHFNKPYLQAYFNHFPQKVRMILDKQPETEILHHDIYDLKPLKTFVYHQRIVLLGDAAHATTPNMGQGAGQAMEDAIVLSNVLSQYALPEALKRYDHLRVKHTAKVTRKSRKIGIMAQKDSKMAIAIRNKMLCILPDGLVMRQMKFLNKAKSE</sequence>
<evidence type="ECO:0000256" key="2">
    <source>
        <dbReference type="ARBA" id="ARBA00022630"/>
    </source>
</evidence>
<comment type="cofactor">
    <cofactor evidence="1">
        <name>FAD</name>
        <dbReference type="ChEBI" id="CHEBI:57692"/>
    </cofactor>
</comment>
<dbReference type="Proteomes" id="UP000646308">
    <property type="component" value="Unassembled WGS sequence"/>
</dbReference>
<gene>
    <name evidence="7" type="ORF">B9M88_02235</name>
    <name evidence="6" type="ORF">GLV84_07220</name>
</gene>
<evidence type="ECO:0000313" key="7">
    <source>
        <dbReference type="EMBL" id="OTW31916.1"/>
    </source>
</evidence>
<dbReference type="GO" id="GO:0016491">
    <property type="term" value="F:oxidoreductase activity"/>
    <property type="evidence" value="ECO:0007669"/>
    <property type="project" value="UniProtKB-KW"/>
</dbReference>
<dbReference type="AlphaFoldDB" id="A0A2T4MI02"/>
<dbReference type="Gene3D" id="3.50.50.60">
    <property type="entry name" value="FAD/NAD(P)-binding domain"/>
    <property type="match status" value="1"/>
</dbReference>
<dbReference type="NCBIfam" id="NF005243">
    <property type="entry name" value="PRK06753.1"/>
    <property type="match status" value="1"/>
</dbReference>
<evidence type="ECO:0000313" key="6">
    <source>
        <dbReference type="EMBL" id="NJI02612.1"/>
    </source>
</evidence>
<dbReference type="KEGG" id="sagq:EP23_07215"/>
<dbReference type="PANTHER" id="PTHR46496:SF1">
    <property type="entry name" value="ZEAXANTHIN EPOXIDASE, CHLOROPLASTIC"/>
    <property type="match status" value="1"/>
</dbReference>
<dbReference type="RefSeq" id="WP_060551652.1">
    <property type="nucleotide sequence ID" value="NZ_CP009623.1"/>
</dbReference>
<accession>A0A2T4MI02</accession>
<keyword evidence="3" id="KW-0274">FAD</keyword>
<reference evidence="6" key="2">
    <citation type="submission" date="2019-11" db="EMBL/GenBank/DDBJ databases">
        <title>Whole genome comparisons of Staphylococcus agnetis isolates from cattle and chickens.</title>
        <authorList>
            <person name="Rhoads D."/>
            <person name="Shwani A."/>
            <person name="Adkins P."/>
            <person name="Calcutt M."/>
            <person name="Middleton J."/>
        </authorList>
    </citation>
    <scope>NUCLEOTIDE SEQUENCE</scope>
    <source>
        <strain evidence="6">1387</strain>
    </source>
</reference>
<dbReference type="GeneID" id="57692369"/>
<evidence type="ECO:0000313" key="9">
    <source>
        <dbReference type="Proteomes" id="UP000646308"/>
    </source>
</evidence>
<dbReference type="OrthoDB" id="9766816at2"/>
<dbReference type="SUPFAM" id="SSF51905">
    <property type="entry name" value="FAD/NAD(P)-binding domain"/>
    <property type="match status" value="1"/>
</dbReference>
<evidence type="ECO:0000313" key="8">
    <source>
        <dbReference type="Proteomes" id="UP000195208"/>
    </source>
</evidence>
<evidence type="ECO:0000256" key="1">
    <source>
        <dbReference type="ARBA" id="ARBA00001974"/>
    </source>
</evidence>
<dbReference type="PRINTS" id="PR00420">
    <property type="entry name" value="RNGMNOXGNASE"/>
</dbReference>
<protein>
    <submittedName>
        <fullName evidence="6">NAD(P)-binding protein</fullName>
    </submittedName>
</protein>